<evidence type="ECO:0000259" key="3">
    <source>
        <dbReference type="Pfam" id="PF00561"/>
    </source>
</evidence>
<dbReference type="AlphaFoldDB" id="A0A151Z9R2"/>
<dbReference type="EMBL" id="LODT01000037">
    <property type="protein sequence ID" value="KYQ90681.1"/>
    <property type="molecule type" value="Genomic_DNA"/>
</dbReference>
<dbReference type="InterPro" id="IPR029058">
    <property type="entry name" value="AB_hydrolase_fold"/>
</dbReference>
<evidence type="ECO:0000256" key="2">
    <source>
        <dbReference type="ARBA" id="ARBA00022801"/>
    </source>
</evidence>
<feature type="domain" description="AB hydrolase-1" evidence="3">
    <location>
        <begin position="59"/>
        <end position="298"/>
    </location>
</feature>
<reference evidence="4 5" key="1">
    <citation type="submission" date="2015-12" db="EMBL/GenBank/DDBJ databases">
        <title>Dictyostelia acquired genes for synthesis and detection of signals that induce cell-type specialization by lateral gene transfer from prokaryotes.</title>
        <authorList>
            <person name="Gloeckner G."/>
            <person name="Schaap P."/>
        </authorList>
    </citation>
    <scope>NUCLEOTIDE SEQUENCE [LARGE SCALE GENOMIC DNA]</scope>
    <source>
        <strain evidence="4 5">TK</strain>
    </source>
</reference>
<dbReference type="OMA" id="FLGMSDN"/>
<dbReference type="PANTHER" id="PTHR46118">
    <property type="entry name" value="PROTEIN ABHD11"/>
    <property type="match status" value="1"/>
</dbReference>
<dbReference type="FunCoup" id="A0A151Z9R2">
    <property type="interactions" value="533"/>
</dbReference>
<name>A0A151Z9R2_TIELA</name>
<dbReference type="Gene3D" id="3.40.50.1820">
    <property type="entry name" value="alpha/beta hydrolase"/>
    <property type="match status" value="1"/>
</dbReference>
<dbReference type="PRINTS" id="PR00412">
    <property type="entry name" value="EPOXHYDRLASE"/>
</dbReference>
<accession>A0A151Z9R2</accession>
<dbReference type="InterPro" id="IPR000073">
    <property type="entry name" value="AB_hydrolase_1"/>
</dbReference>
<protein>
    <recommendedName>
        <fullName evidence="3">AB hydrolase-1 domain-containing protein</fullName>
    </recommendedName>
</protein>
<evidence type="ECO:0000313" key="4">
    <source>
        <dbReference type="EMBL" id="KYQ90681.1"/>
    </source>
</evidence>
<comment type="similarity">
    <text evidence="1">Belongs to the AB hydrolase superfamily.</text>
</comment>
<dbReference type="InParanoid" id="A0A151Z9R2"/>
<evidence type="ECO:0000256" key="1">
    <source>
        <dbReference type="ARBA" id="ARBA00008645"/>
    </source>
</evidence>
<keyword evidence="5" id="KW-1185">Reference proteome</keyword>
<gene>
    <name evidence="4" type="ORF">DLAC_09317</name>
</gene>
<evidence type="ECO:0000313" key="5">
    <source>
        <dbReference type="Proteomes" id="UP000076078"/>
    </source>
</evidence>
<dbReference type="GO" id="GO:0052689">
    <property type="term" value="F:carboxylic ester hydrolase activity"/>
    <property type="evidence" value="ECO:0007669"/>
    <property type="project" value="TreeGrafter"/>
</dbReference>
<sequence length="311" mass="35321">MILKKFNPHLICCKNVRYFSNTTSKQILGFDPINLNYAINSPNPQKLSPESSKNKSIKNIVILHGLFGSLVNWRTIAQKLSDETNTNVITVDQRNHGVSPHTKEMSYDLMAKDLEMLISKNNLEKCCVIGHSMGGRVAMNSALFHPDIMERLIVVDVSPSNFQNPTINGFKVYMEGMNSMDMSKIKVRSDADRFLESFVPDKGVRQFLLTNLQLGDNDQYYWKNNIPSLLANISNISLFPVPSDNPQNLQFTKPTLFIRGEKSPYIQDRDTPIIKSFFPHSQITTIPNAGHWVHADDPKSFLKITSEFINK</sequence>
<dbReference type="SUPFAM" id="SSF53474">
    <property type="entry name" value="alpha/beta-Hydrolases"/>
    <property type="match status" value="1"/>
</dbReference>
<proteinExistence type="inferred from homology"/>
<dbReference type="PRINTS" id="PR00111">
    <property type="entry name" value="ABHYDROLASE"/>
</dbReference>
<dbReference type="STRING" id="361077.A0A151Z9R2"/>
<keyword evidence="2" id="KW-0378">Hydrolase</keyword>
<dbReference type="FunFam" id="3.40.50.1820:FF:000039">
    <property type="entry name" value="Esterase ybfF"/>
    <property type="match status" value="1"/>
</dbReference>
<dbReference type="Pfam" id="PF00561">
    <property type="entry name" value="Abhydrolase_1"/>
    <property type="match status" value="1"/>
</dbReference>
<comment type="caution">
    <text evidence="4">The sequence shown here is derived from an EMBL/GenBank/DDBJ whole genome shotgun (WGS) entry which is preliminary data.</text>
</comment>
<dbReference type="OrthoDB" id="8119704at2759"/>
<dbReference type="InterPro" id="IPR000639">
    <property type="entry name" value="Epox_hydrolase-like"/>
</dbReference>
<dbReference type="GO" id="GO:0005739">
    <property type="term" value="C:mitochondrion"/>
    <property type="evidence" value="ECO:0007669"/>
    <property type="project" value="TreeGrafter"/>
</dbReference>
<dbReference type="PANTHER" id="PTHR46118:SF4">
    <property type="entry name" value="PROTEIN ABHD11"/>
    <property type="match status" value="1"/>
</dbReference>
<dbReference type="Proteomes" id="UP000076078">
    <property type="component" value="Unassembled WGS sequence"/>
</dbReference>
<organism evidence="4 5">
    <name type="scientific">Tieghemostelium lacteum</name>
    <name type="common">Slime mold</name>
    <name type="synonym">Dictyostelium lacteum</name>
    <dbReference type="NCBI Taxonomy" id="361077"/>
    <lineage>
        <taxon>Eukaryota</taxon>
        <taxon>Amoebozoa</taxon>
        <taxon>Evosea</taxon>
        <taxon>Eumycetozoa</taxon>
        <taxon>Dictyostelia</taxon>
        <taxon>Dictyosteliales</taxon>
        <taxon>Raperosteliaceae</taxon>
        <taxon>Tieghemostelium</taxon>
    </lineage>
</organism>